<evidence type="ECO:0000313" key="2">
    <source>
        <dbReference type="EMBL" id="SDH48605.1"/>
    </source>
</evidence>
<dbReference type="Pfam" id="PF07870">
    <property type="entry name" value="DUF1657"/>
    <property type="match status" value="1"/>
</dbReference>
<keyword evidence="1" id="KW-0175">Coiled coil</keyword>
<proteinExistence type="predicted"/>
<keyword evidence="3" id="KW-1185">Reference proteome</keyword>
<dbReference type="EMBL" id="FNDU01000001">
    <property type="protein sequence ID" value="SDH48605.1"/>
    <property type="molecule type" value="Genomic_DNA"/>
</dbReference>
<feature type="coiled-coil region" evidence="1">
    <location>
        <begin position="34"/>
        <end position="61"/>
    </location>
</feature>
<dbReference type="OrthoDB" id="1684731at2"/>
<organism evidence="2 3">
    <name type="scientific">Alteribacillus bidgolensis</name>
    <dbReference type="NCBI Taxonomy" id="930129"/>
    <lineage>
        <taxon>Bacteria</taxon>
        <taxon>Bacillati</taxon>
        <taxon>Bacillota</taxon>
        <taxon>Bacilli</taxon>
        <taxon>Bacillales</taxon>
        <taxon>Bacillaceae</taxon>
        <taxon>Alteribacillus</taxon>
    </lineage>
</organism>
<dbReference type="AlphaFoldDB" id="A0A1G8CSX2"/>
<accession>A0A1G8CSX2</accession>
<dbReference type="Proteomes" id="UP000199017">
    <property type="component" value="Unassembled WGS sequence"/>
</dbReference>
<dbReference type="InterPro" id="IPR012452">
    <property type="entry name" value="DUF1657"/>
</dbReference>
<gene>
    <name evidence="2" type="ORF">SAMN05216352_101436</name>
</gene>
<sequence>MTVGSDVKQCLSSIKNVKNSLASLELRTEDEYAKQTFQETITIMEEIMDDLKKRVGRLELEEDQYRGF</sequence>
<evidence type="ECO:0000313" key="3">
    <source>
        <dbReference type="Proteomes" id="UP000199017"/>
    </source>
</evidence>
<reference evidence="2 3" key="1">
    <citation type="submission" date="2016-10" db="EMBL/GenBank/DDBJ databases">
        <authorList>
            <person name="de Groot N.N."/>
        </authorList>
    </citation>
    <scope>NUCLEOTIDE SEQUENCE [LARGE SCALE GENOMIC DNA]</scope>
    <source>
        <strain evidence="3">P4B,CCM 7963,CECT 7998,DSM 25260,IBRC-M 10614,KCTC 13821</strain>
    </source>
</reference>
<evidence type="ECO:0008006" key="4">
    <source>
        <dbReference type="Google" id="ProtNLM"/>
    </source>
</evidence>
<dbReference type="RefSeq" id="WP_091580214.1">
    <property type="nucleotide sequence ID" value="NZ_FNDU01000001.1"/>
</dbReference>
<dbReference type="STRING" id="930129.SAMN05216352_101436"/>
<evidence type="ECO:0000256" key="1">
    <source>
        <dbReference type="SAM" id="Coils"/>
    </source>
</evidence>
<name>A0A1G8CSX2_9BACI</name>
<protein>
    <recommendedName>
        <fullName evidence="4">DUF1657 domain-containing protein</fullName>
    </recommendedName>
</protein>